<gene>
    <name evidence="2" type="ORF">GCM10007884_47010</name>
</gene>
<accession>A0ABQ6D8L8</accession>
<protein>
    <submittedName>
        <fullName evidence="2">Uncharacterized protein</fullName>
    </submittedName>
</protein>
<dbReference type="EMBL" id="BSPG01000050">
    <property type="protein sequence ID" value="GLS46707.1"/>
    <property type="molecule type" value="Genomic_DNA"/>
</dbReference>
<feature type="region of interest" description="Disordered" evidence="1">
    <location>
        <begin position="1"/>
        <end position="37"/>
    </location>
</feature>
<evidence type="ECO:0000313" key="3">
    <source>
        <dbReference type="Proteomes" id="UP001156881"/>
    </source>
</evidence>
<comment type="caution">
    <text evidence="2">The sequence shown here is derived from an EMBL/GenBank/DDBJ whole genome shotgun (WGS) entry which is preliminary data.</text>
</comment>
<feature type="compositionally biased region" description="Basic and acidic residues" evidence="1">
    <location>
        <begin position="16"/>
        <end position="25"/>
    </location>
</feature>
<reference evidence="3" key="1">
    <citation type="journal article" date="2019" name="Int. J. Syst. Evol. Microbiol.">
        <title>The Global Catalogue of Microorganisms (GCM) 10K type strain sequencing project: providing services to taxonomists for standard genome sequencing and annotation.</title>
        <authorList>
            <consortium name="The Broad Institute Genomics Platform"/>
            <consortium name="The Broad Institute Genome Sequencing Center for Infectious Disease"/>
            <person name="Wu L."/>
            <person name="Ma J."/>
        </authorList>
    </citation>
    <scope>NUCLEOTIDE SEQUENCE [LARGE SCALE GENOMIC DNA]</scope>
    <source>
        <strain evidence="3">NBRC 107710</strain>
    </source>
</reference>
<feature type="compositionally biased region" description="Basic and acidic residues" evidence="1">
    <location>
        <begin position="74"/>
        <end position="84"/>
    </location>
</feature>
<sequence length="84" mass="9167">MPVAQEPPDDVTAHPAETDHAELHQPHPYLEPTFVIPGLTDGENPELIRDAALDVAPGRGFRVPLRGPGMTGGERTERFKPRPP</sequence>
<proteinExistence type="predicted"/>
<evidence type="ECO:0000313" key="2">
    <source>
        <dbReference type="EMBL" id="GLS46707.1"/>
    </source>
</evidence>
<feature type="region of interest" description="Disordered" evidence="1">
    <location>
        <begin position="59"/>
        <end position="84"/>
    </location>
</feature>
<keyword evidence="3" id="KW-1185">Reference proteome</keyword>
<evidence type="ECO:0000256" key="1">
    <source>
        <dbReference type="SAM" id="MobiDB-lite"/>
    </source>
</evidence>
<organism evidence="2 3">
    <name type="scientific">Methylobacterium brachythecii</name>
    <dbReference type="NCBI Taxonomy" id="1176177"/>
    <lineage>
        <taxon>Bacteria</taxon>
        <taxon>Pseudomonadati</taxon>
        <taxon>Pseudomonadota</taxon>
        <taxon>Alphaproteobacteria</taxon>
        <taxon>Hyphomicrobiales</taxon>
        <taxon>Methylobacteriaceae</taxon>
        <taxon>Methylobacterium</taxon>
    </lineage>
</organism>
<name>A0ABQ6D8L8_9HYPH</name>
<dbReference type="Proteomes" id="UP001156881">
    <property type="component" value="Unassembled WGS sequence"/>
</dbReference>